<dbReference type="AlphaFoldDB" id="A0A9P0MT81"/>
<sequence>MSFEISYMMIRLPYRTPRFVDGQPPRHRRTRSKFVCERELCKGRTDIGPHLAGSGRLQHLQAAITKSTRVSRAWESPTSLPPTTSMLTEDIMHIRNYPNNEWRYIRAKAHS</sequence>
<keyword evidence="2" id="KW-1185">Reference proteome</keyword>
<reference evidence="1" key="1">
    <citation type="submission" date="2022-01" db="EMBL/GenBank/DDBJ databases">
        <authorList>
            <person name="King R."/>
        </authorList>
    </citation>
    <scope>NUCLEOTIDE SEQUENCE</scope>
</reference>
<evidence type="ECO:0000313" key="2">
    <source>
        <dbReference type="Proteomes" id="UP001152798"/>
    </source>
</evidence>
<proteinExistence type="predicted"/>
<accession>A0A9P0MT81</accession>
<organism evidence="1 2">
    <name type="scientific">Nezara viridula</name>
    <name type="common">Southern green stink bug</name>
    <name type="synonym">Cimex viridulus</name>
    <dbReference type="NCBI Taxonomy" id="85310"/>
    <lineage>
        <taxon>Eukaryota</taxon>
        <taxon>Metazoa</taxon>
        <taxon>Ecdysozoa</taxon>
        <taxon>Arthropoda</taxon>
        <taxon>Hexapoda</taxon>
        <taxon>Insecta</taxon>
        <taxon>Pterygota</taxon>
        <taxon>Neoptera</taxon>
        <taxon>Paraneoptera</taxon>
        <taxon>Hemiptera</taxon>
        <taxon>Heteroptera</taxon>
        <taxon>Panheteroptera</taxon>
        <taxon>Pentatomomorpha</taxon>
        <taxon>Pentatomoidea</taxon>
        <taxon>Pentatomidae</taxon>
        <taxon>Pentatominae</taxon>
        <taxon>Nezara</taxon>
    </lineage>
</organism>
<evidence type="ECO:0000313" key="1">
    <source>
        <dbReference type="EMBL" id="CAH1401712.1"/>
    </source>
</evidence>
<name>A0A9P0MT81_NEZVI</name>
<dbReference type="Proteomes" id="UP001152798">
    <property type="component" value="Chromosome 5"/>
</dbReference>
<protein>
    <submittedName>
        <fullName evidence="1">Uncharacterized protein</fullName>
    </submittedName>
</protein>
<gene>
    <name evidence="1" type="ORF">NEZAVI_LOCUS10677</name>
</gene>
<dbReference type="EMBL" id="OV725081">
    <property type="protein sequence ID" value="CAH1401712.1"/>
    <property type="molecule type" value="Genomic_DNA"/>
</dbReference>